<evidence type="ECO:0000313" key="2">
    <source>
        <dbReference type="EMBL" id="KHK97313.1"/>
    </source>
</evidence>
<dbReference type="AlphaFoldDB" id="A0A0B2A6H0"/>
<protein>
    <submittedName>
        <fullName evidence="2">Uncharacterized protein</fullName>
    </submittedName>
</protein>
<name>A0A0B2A6H0_9MICO</name>
<keyword evidence="1" id="KW-0472">Membrane</keyword>
<feature type="transmembrane region" description="Helical" evidence="1">
    <location>
        <begin position="16"/>
        <end position="36"/>
    </location>
</feature>
<sequence>MREHAKKVNPRQKRRLLLGLRAVSVVVLLAATFAFWSNQSLLGAVLGGIMLLHVLGLYLIEKNYI</sequence>
<feature type="transmembrane region" description="Helical" evidence="1">
    <location>
        <begin position="42"/>
        <end position="60"/>
    </location>
</feature>
<keyword evidence="3" id="KW-1185">Reference proteome</keyword>
<accession>A0A0B2A6H0</accession>
<comment type="caution">
    <text evidence="2">The sequence shown here is derived from an EMBL/GenBank/DDBJ whole genome shotgun (WGS) entry which is preliminary data.</text>
</comment>
<evidence type="ECO:0000256" key="1">
    <source>
        <dbReference type="SAM" id="Phobius"/>
    </source>
</evidence>
<organism evidence="2 3">
    <name type="scientific">Microbacterium mangrovi</name>
    <dbReference type="NCBI Taxonomy" id="1348253"/>
    <lineage>
        <taxon>Bacteria</taxon>
        <taxon>Bacillati</taxon>
        <taxon>Actinomycetota</taxon>
        <taxon>Actinomycetes</taxon>
        <taxon>Micrococcales</taxon>
        <taxon>Microbacteriaceae</taxon>
        <taxon>Microbacterium</taxon>
    </lineage>
</organism>
<keyword evidence="1" id="KW-0812">Transmembrane</keyword>
<dbReference type="EMBL" id="JTDK01000010">
    <property type="protein sequence ID" value="KHK97313.1"/>
    <property type="molecule type" value="Genomic_DNA"/>
</dbReference>
<keyword evidence="1" id="KW-1133">Transmembrane helix</keyword>
<gene>
    <name evidence="2" type="ORF">LK09_10895</name>
</gene>
<dbReference type="Proteomes" id="UP000031030">
    <property type="component" value="Unassembled WGS sequence"/>
</dbReference>
<proteinExistence type="predicted"/>
<reference evidence="2 3" key="1">
    <citation type="submission" date="2014-11" db="EMBL/GenBank/DDBJ databases">
        <title>Genome sequence of Microbacterium mangrovi MUSC 115(T).</title>
        <authorList>
            <person name="Lee L.-H."/>
        </authorList>
    </citation>
    <scope>NUCLEOTIDE SEQUENCE [LARGE SCALE GENOMIC DNA]</scope>
    <source>
        <strain evidence="2 3">MUSC 115</strain>
    </source>
</reference>
<evidence type="ECO:0000313" key="3">
    <source>
        <dbReference type="Proteomes" id="UP000031030"/>
    </source>
</evidence>